<dbReference type="OrthoDB" id="505938at2"/>
<keyword evidence="6" id="KW-0812">Transmembrane</keyword>
<evidence type="ECO:0000256" key="6">
    <source>
        <dbReference type="SAM" id="Phobius"/>
    </source>
</evidence>
<dbReference type="PANTHER" id="PTHR43711:SF26">
    <property type="entry name" value="SENSOR HISTIDINE KINASE RCSC"/>
    <property type="match status" value="1"/>
</dbReference>
<dbReference type="InterPro" id="IPR003661">
    <property type="entry name" value="HisK_dim/P_dom"/>
</dbReference>
<keyword evidence="9" id="KW-1185">Reference proteome</keyword>
<dbReference type="EMBL" id="JTJC03000005">
    <property type="protein sequence ID" value="NHC36496.1"/>
    <property type="molecule type" value="Genomic_DNA"/>
</dbReference>
<accession>A0A9X5I5Y1</accession>
<dbReference type="InterPro" id="IPR036890">
    <property type="entry name" value="HATPase_C_sf"/>
</dbReference>
<dbReference type="Proteomes" id="UP000031532">
    <property type="component" value="Unassembled WGS sequence"/>
</dbReference>
<comment type="caution">
    <text evidence="8">The sequence shown here is derived from an EMBL/GenBank/DDBJ whole genome shotgun (WGS) entry which is preliminary data.</text>
</comment>
<feature type="domain" description="Histidine kinase" evidence="7">
    <location>
        <begin position="87"/>
        <end position="315"/>
    </location>
</feature>
<dbReference type="PANTHER" id="PTHR43711">
    <property type="entry name" value="TWO-COMPONENT HISTIDINE KINASE"/>
    <property type="match status" value="1"/>
</dbReference>
<comment type="catalytic activity">
    <reaction evidence="1">
        <text>ATP + protein L-histidine = ADP + protein N-phospho-L-histidine.</text>
        <dbReference type="EC" id="2.7.13.3"/>
    </reaction>
</comment>
<evidence type="ECO:0000256" key="2">
    <source>
        <dbReference type="ARBA" id="ARBA00012438"/>
    </source>
</evidence>
<protein>
    <recommendedName>
        <fullName evidence="2">histidine kinase</fullName>
        <ecNumber evidence="2">2.7.13.3</ecNumber>
    </recommendedName>
</protein>
<dbReference type="AlphaFoldDB" id="A0A9X5I5Y1"/>
<sequence>MSWNEWVYLFLGLLLGLSLGISGSWFLGKSKRSLVNANIANAPTTEQKPSTADRNEILALQSQLQQSQIAYQLARKMCQFKAGFLTRTAHELRSPLNSLIGLHQLILSDLCDDPAEERTFIAQAHQSALKLMNLMDRAIDVSRLEHGRSQLEIQPINLAALLTDVYNSTYLIAANRNLRLQLSLPEIETYVLADPRWLRQVAIDLLDICLTQMPEGKILVSTHPYLATNEMAIWLDAELPHQIWSDSIDLSQSDRLSPLAIEDFAFSPGMILLLAQTLLDLMQCRLEILSIPNSTSIDEEHESYTRLQLTIPLVILEPETVSEATEN</sequence>
<feature type="transmembrane region" description="Helical" evidence="6">
    <location>
        <begin position="6"/>
        <end position="27"/>
    </location>
</feature>
<organism evidence="8 9">
    <name type="scientific">Scytonema millei VB511283</name>
    <dbReference type="NCBI Taxonomy" id="1245923"/>
    <lineage>
        <taxon>Bacteria</taxon>
        <taxon>Bacillati</taxon>
        <taxon>Cyanobacteriota</taxon>
        <taxon>Cyanophyceae</taxon>
        <taxon>Nostocales</taxon>
        <taxon>Scytonemataceae</taxon>
        <taxon>Scytonema</taxon>
    </lineage>
</organism>
<dbReference type="InterPro" id="IPR005467">
    <property type="entry name" value="His_kinase_dom"/>
</dbReference>
<evidence type="ECO:0000256" key="5">
    <source>
        <dbReference type="ARBA" id="ARBA00023012"/>
    </source>
</evidence>
<dbReference type="SUPFAM" id="SSF47384">
    <property type="entry name" value="Homodimeric domain of signal transducing histidine kinase"/>
    <property type="match status" value="1"/>
</dbReference>
<dbReference type="SUPFAM" id="SSF55874">
    <property type="entry name" value="ATPase domain of HSP90 chaperone/DNA topoisomerase II/histidine kinase"/>
    <property type="match status" value="1"/>
</dbReference>
<dbReference type="PROSITE" id="PS50109">
    <property type="entry name" value="HIS_KIN"/>
    <property type="match status" value="1"/>
</dbReference>
<reference evidence="8 9" key="1">
    <citation type="journal article" date="2015" name="Genome Announc.">
        <title>Draft Genome Sequence of the Terrestrial Cyanobacterium Scytonema millei VB511283, Isolated from Eastern India.</title>
        <authorList>
            <person name="Sen D."/>
            <person name="Chandrababunaidu M.M."/>
            <person name="Singh D."/>
            <person name="Sanghi N."/>
            <person name="Ghorai A."/>
            <person name="Mishra G.P."/>
            <person name="Madduluri M."/>
            <person name="Adhikary S.P."/>
            <person name="Tripathy S."/>
        </authorList>
    </citation>
    <scope>NUCLEOTIDE SEQUENCE [LARGE SCALE GENOMIC DNA]</scope>
    <source>
        <strain evidence="8 9">VB511283</strain>
    </source>
</reference>
<evidence type="ECO:0000256" key="1">
    <source>
        <dbReference type="ARBA" id="ARBA00000085"/>
    </source>
</evidence>
<evidence type="ECO:0000313" key="9">
    <source>
        <dbReference type="Proteomes" id="UP000031532"/>
    </source>
</evidence>
<dbReference type="InterPro" id="IPR036097">
    <property type="entry name" value="HisK_dim/P_sf"/>
</dbReference>
<dbReference type="SMART" id="SM00388">
    <property type="entry name" value="HisKA"/>
    <property type="match status" value="1"/>
</dbReference>
<gene>
    <name evidence="8" type="ORF">QH73_0017920</name>
</gene>
<dbReference type="Gene3D" id="3.30.565.10">
    <property type="entry name" value="Histidine kinase-like ATPase, C-terminal domain"/>
    <property type="match status" value="1"/>
</dbReference>
<evidence type="ECO:0000313" key="8">
    <source>
        <dbReference type="EMBL" id="NHC36496.1"/>
    </source>
</evidence>
<dbReference type="GO" id="GO:0000155">
    <property type="term" value="F:phosphorelay sensor kinase activity"/>
    <property type="evidence" value="ECO:0007669"/>
    <property type="project" value="InterPro"/>
</dbReference>
<dbReference type="EC" id="2.7.13.3" evidence="2"/>
<evidence type="ECO:0000256" key="4">
    <source>
        <dbReference type="ARBA" id="ARBA00022777"/>
    </source>
</evidence>
<keyword evidence="6" id="KW-1133">Transmembrane helix</keyword>
<name>A0A9X5I5Y1_9CYAN</name>
<evidence type="ECO:0000256" key="3">
    <source>
        <dbReference type="ARBA" id="ARBA00022679"/>
    </source>
</evidence>
<evidence type="ECO:0000259" key="7">
    <source>
        <dbReference type="PROSITE" id="PS50109"/>
    </source>
</evidence>
<keyword evidence="3" id="KW-0808">Transferase</keyword>
<dbReference type="Pfam" id="PF00512">
    <property type="entry name" value="HisKA"/>
    <property type="match status" value="1"/>
</dbReference>
<dbReference type="RefSeq" id="WP_039716058.1">
    <property type="nucleotide sequence ID" value="NZ_JTJC03000005.1"/>
</dbReference>
<keyword evidence="6" id="KW-0472">Membrane</keyword>
<keyword evidence="5" id="KW-0902">Two-component regulatory system</keyword>
<dbReference type="Gene3D" id="1.10.287.130">
    <property type="match status" value="1"/>
</dbReference>
<dbReference type="CDD" id="cd00082">
    <property type="entry name" value="HisKA"/>
    <property type="match status" value="1"/>
</dbReference>
<dbReference type="InterPro" id="IPR050736">
    <property type="entry name" value="Sensor_HK_Regulatory"/>
</dbReference>
<proteinExistence type="predicted"/>
<keyword evidence="4 8" id="KW-0418">Kinase</keyword>